<keyword evidence="12 14" id="KW-0378">Hydrolase</keyword>
<feature type="binding site" evidence="14 15">
    <location>
        <position position="26"/>
    </location>
    <ligand>
        <name>a divalent metal cation</name>
        <dbReference type="ChEBI" id="CHEBI:60240"/>
    </ligand>
</feature>
<dbReference type="InterPro" id="IPR001352">
    <property type="entry name" value="RNase_HII/HIII"/>
</dbReference>
<evidence type="ECO:0000313" key="19">
    <source>
        <dbReference type="Proteomes" id="UP001482513"/>
    </source>
</evidence>
<keyword evidence="11 14" id="KW-0255">Endonuclease</keyword>
<evidence type="ECO:0000256" key="13">
    <source>
        <dbReference type="ARBA" id="ARBA00023211"/>
    </source>
</evidence>
<dbReference type="CDD" id="cd07182">
    <property type="entry name" value="RNase_HII_bacteria_HII_like"/>
    <property type="match status" value="1"/>
</dbReference>
<evidence type="ECO:0000256" key="9">
    <source>
        <dbReference type="ARBA" id="ARBA00022722"/>
    </source>
</evidence>
<sequence>MVATSRLLTPEACEYHPATKIAGVDEVGRGCLFGPVVAAAVVLSPQACEQLQSLGVTDSKCLSEARRESLVEPIQRLATDYALGLATIHDIERLNILYASLLAMSRALRRLSTLPDLCLVDGNQLIPHLHLPQRTVVQGDRIHTEIAAASILAKVWRDRLIVRLDRRYPGYHLARNKGYGSAAHRLALQTLGPTPQHRRSFKGCGSHQARATLTSAQQNLQ</sequence>
<evidence type="ECO:0000256" key="16">
    <source>
        <dbReference type="RuleBase" id="RU003515"/>
    </source>
</evidence>
<comment type="cofactor">
    <cofactor evidence="2">
        <name>Mg(2+)</name>
        <dbReference type="ChEBI" id="CHEBI:18420"/>
    </cofactor>
</comment>
<keyword evidence="10 14" id="KW-0479">Metal-binding</keyword>
<evidence type="ECO:0000256" key="7">
    <source>
        <dbReference type="ARBA" id="ARBA00019179"/>
    </source>
</evidence>
<evidence type="ECO:0000313" key="18">
    <source>
        <dbReference type="EMBL" id="MEP0948070.1"/>
    </source>
</evidence>
<dbReference type="EC" id="3.1.26.4" evidence="6 14"/>
<feature type="binding site" evidence="14 15">
    <location>
        <position position="121"/>
    </location>
    <ligand>
        <name>a divalent metal cation</name>
        <dbReference type="ChEBI" id="CHEBI:60240"/>
    </ligand>
</feature>
<reference evidence="18 19" key="1">
    <citation type="submission" date="2022-04" db="EMBL/GenBank/DDBJ databases">
        <title>Positive selection, recombination, and allopatry shape intraspecific diversity of widespread and dominant cyanobacteria.</title>
        <authorList>
            <person name="Wei J."/>
            <person name="Shu W."/>
            <person name="Hu C."/>
        </authorList>
    </citation>
    <scope>NUCLEOTIDE SEQUENCE [LARGE SCALE GENOMIC DNA]</scope>
    <source>
        <strain evidence="18 19">DQ-A4</strain>
    </source>
</reference>
<dbReference type="RefSeq" id="WP_190705366.1">
    <property type="nucleotide sequence ID" value="NZ_JAMPKX010000006.1"/>
</dbReference>
<dbReference type="NCBIfam" id="NF000595">
    <property type="entry name" value="PRK00015.1-3"/>
    <property type="match status" value="1"/>
</dbReference>
<evidence type="ECO:0000256" key="10">
    <source>
        <dbReference type="ARBA" id="ARBA00022723"/>
    </source>
</evidence>
<comment type="similarity">
    <text evidence="5 14 16">Belongs to the RNase HII family.</text>
</comment>
<evidence type="ECO:0000256" key="4">
    <source>
        <dbReference type="ARBA" id="ARBA00004496"/>
    </source>
</evidence>
<evidence type="ECO:0000256" key="11">
    <source>
        <dbReference type="ARBA" id="ARBA00022759"/>
    </source>
</evidence>
<dbReference type="InterPro" id="IPR036397">
    <property type="entry name" value="RNaseH_sf"/>
</dbReference>
<dbReference type="InterPro" id="IPR012337">
    <property type="entry name" value="RNaseH-like_sf"/>
</dbReference>
<evidence type="ECO:0000256" key="6">
    <source>
        <dbReference type="ARBA" id="ARBA00012180"/>
    </source>
</evidence>
<keyword evidence="13 14" id="KW-0464">Manganese</keyword>
<evidence type="ECO:0000256" key="1">
    <source>
        <dbReference type="ARBA" id="ARBA00000077"/>
    </source>
</evidence>
<comment type="function">
    <text evidence="3 14 16">Endonuclease that specifically degrades the RNA of RNA-DNA hybrids.</text>
</comment>
<gene>
    <name evidence="14" type="primary">rnhB</name>
    <name evidence="18" type="ORF">NC992_14395</name>
</gene>
<comment type="subcellular location">
    <subcellularLocation>
        <location evidence="4 14">Cytoplasm</location>
    </subcellularLocation>
</comment>
<name>A0ABV0K5N3_9CYAN</name>
<comment type="cofactor">
    <cofactor evidence="14 15">
        <name>Mn(2+)</name>
        <dbReference type="ChEBI" id="CHEBI:29035"/>
    </cofactor>
    <cofactor evidence="14 15">
        <name>Mg(2+)</name>
        <dbReference type="ChEBI" id="CHEBI:18420"/>
    </cofactor>
    <text evidence="14 15">Manganese or magnesium. Binds 1 divalent metal ion per monomer in the absence of substrate. May bind a second metal ion after substrate binding.</text>
</comment>
<dbReference type="InterPro" id="IPR024567">
    <property type="entry name" value="RNase_HII/HIII_dom"/>
</dbReference>
<evidence type="ECO:0000256" key="2">
    <source>
        <dbReference type="ARBA" id="ARBA00001946"/>
    </source>
</evidence>
<dbReference type="PANTHER" id="PTHR10954">
    <property type="entry name" value="RIBONUCLEASE H2 SUBUNIT A"/>
    <property type="match status" value="1"/>
</dbReference>
<dbReference type="HAMAP" id="MF_00052_B">
    <property type="entry name" value="RNase_HII_B"/>
    <property type="match status" value="1"/>
</dbReference>
<evidence type="ECO:0000259" key="17">
    <source>
        <dbReference type="PROSITE" id="PS51975"/>
    </source>
</evidence>
<accession>A0ABV0K5N3</accession>
<dbReference type="EMBL" id="JAMPKX010000006">
    <property type="protein sequence ID" value="MEP0948070.1"/>
    <property type="molecule type" value="Genomic_DNA"/>
</dbReference>
<keyword evidence="19" id="KW-1185">Reference proteome</keyword>
<proteinExistence type="inferred from homology"/>
<dbReference type="InterPro" id="IPR022898">
    <property type="entry name" value="RNase_HII"/>
</dbReference>
<evidence type="ECO:0000256" key="3">
    <source>
        <dbReference type="ARBA" id="ARBA00004065"/>
    </source>
</evidence>
<dbReference type="Gene3D" id="3.30.420.10">
    <property type="entry name" value="Ribonuclease H-like superfamily/Ribonuclease H"/>
    <property type="match status" value="1"/>
</dbReference>
<evidence type="ECO:0000256" key="15">
    <source>
        <dbReference type="PROSITE-ProRule" id="PRU01319"/>
    </source>
</evidence>
<dbReference type="Pfam" id="PF01351">
    <property type="entry name" value="RNase_HII"/>
    <property type="match status" value="1"/>
</dbReference>
<comment type="caution">
    <text evidence="18">The sequence shown here is derived from an EMBL/GenBank/DDBJ whole genome shotgun (WGS) entry which is preliminary data.</text>
</comment>
<evidence type="ECO:0000256" key="8">
    <source>
        <dbReference type="ARBA" id="ARBA00022490"/>
    </source>
</evidence>
<dbReference type="GO" id="GO:0004523">
    <property type="term" value="F:RNA-DNA hybrid ribonuclease activity"/>
    <property type="evidence" value="ECO:0007669"/>
    <property type="project" value="UniProtKB-EC"/>
</dbReference>
<protein>
    <recommendedName>
        <fullName evidence="7 14">Ribonuclease HII</fullName>
        <shortName evidence="14">RNase HII</shortName>
        <ecNumber evidence="6 14">3.1.26.4</ecNumber>
    </recommendedName>
</protein>
<evidence type="ECO:0000256" key="12">
    <source>
        <dbReference type="ARBA" id="ARBA00022801"/>
    </source>
</evidence>
<keyword evidence="8 14" id="KW-0963">Cytoplasm</keyword>
<evidence type="ECO:0000256" key="5">
    <source>
        <dbReference type="ARBA" id="ARBA00007383"/>
    </source>
</evidence>
<feature type="domain" description="RNase H type-2" evidence="17">
    <location>
        <begin position="19"/>
        <end position="213"/>
    </location>
</feature>
<evidence type="ECO:0000256" key="14">
    <source>
        <dbReference type="HAMAP-Rule" id="MF_00052"/>
    </source>
</evidence>
<keyword evidence="9 14" id="KW-0540">Nuclease</keyword>
<feature type="binding site" evidence="14 15">
    <location>
        <position position="25"/>
    </location>
    <ligand>
        <name>a divalent metal cation</name>
        <dbReference type="ChEBI" id="CHEBI:60240"/>
    </ligand>
</feature>
<dbReference type="PROSITE" id="PS51975">
    <property type="entry name" value="RNASE_H_2"/>
    <property type="match status" value="1"/>
</dbReference>
<dbReference type="NCBIfam" id="NF010537">
    <property type="entry name" value="PRK13925.1"/>
    <property type="match status" value="1"/>
</dbReference>
<dbReference type="PANTHER" id="PTHR10954:SF18">
    <property type="entry name" value="RIBONUCLEASE HII"/>
    <property type="match status" value="1"/>
</dbReference>
<organism evidence="18 19">
    <name type="scientific">Leptolyngbya subtilissima DQ-A4</name>
    <dbReference type="NCBI Taxonomy" id="2933933"/>
    <lineage>
        <taxon>Bacteria</taxon>
        <taxon>Bacillati</taxon>
        <taxon>Cyanobacteriota</taxon>
        <taxon>Cyanophyceae</taxon>
        <taxon>Leptolyngbyales</taxon>
        <taxon>Leptolyngbyaceae</taxon>
        <taxon>Leptolyngbya group</taxon>
        <taxon>Leptolyngbya</taxon>
    </lineage>
</organism>
<dbReference type="Proteomes" id="UP001482513">
    <property type="component" value="Unassembled WGS sequence"/>
</dbReference>
<dbReference type="SUPFAM" id="SSF53098">
    <property type="entry name" value="Ribonuclease H-like"/>
    <property type="match status" value="1"/>
</dbReference>
<comment type="catalytic activity">
    <reaction evidence="1 14 15 16">
        <text>Endonucleolytic cleavage to 5'-phosphomonoester.</text>
        <dbReference type="EC" id="3.1.26.4"/>
    </reaction>
</comment>